<protein>
    <submittedName>
        <fullName evidence="1">Uncharacterized protein</fullName>
    </submittedName>
</protein>
<organism evidence="1 2">
    <name type="scientific">Trichogramma kaykai</name>
    <dbReference type="NCBI Taxonomy" id="54128"/>
    <lineage>
        <taxon>Eukaryota</taxon>
        <taxon>Metazoa</taxon>
        <taxon>Ecdysozoa</taxon>
        <taxon>Arthropoda</taxon>
        <taxon>Hexapoda</taxon>
        <taxon>Insecta</taxon>
        <taxon>Pterygota</taxon>
        <taxon>Neoptera</taxon>
        <taxon>Endopterygota</taxon>
        <taxon>Hymenoptera</taxon>
        <taxon>Apocrita</taxon>
        <taxon>Proctotrupomorpha</taxon>
        <taxon>Chalcidoidea</taxon>
        <taxon>Trichogrammatidae</taxon>
        <taxon>Trichogramma</taxon>
    </lineage>
</organism>
<accession>A0ABD2XGQ8</accession>
<keyword evidence="2" id="KW-1185">Reference proteome</keyword>
<reference evidence="1 2" key="1">
    <citation type="journal article" date="2024" name="bioRxiv">
        <title>A reference genome for Trichogramma kaykai: A tiny desert-dwelling parasitoid wasp with competing sex-ratio distorters.</title>
        <authorList>
            <person name="Culotta J."/>
            <person name="Lindsey A.R."/>
        </authorList>
    </citation>
    <scope>NUCLEOTIDE SEQUENCE [LARGE SCALE GENOMIC DNA]</scope>
    <source>
        <strain evidence="1 2">KSX58</strain>
    </source>
</reference>
<dbReference type="EMBL" id="JBJJXI010000027">
    <property type="protein sequence ID" value="KAL3404037.1"/>
    <property type="molecule type" value="Genomic_DNA"/>
</dbReference>
<evidence type="ECO:0000313" key="2">
    <source>
        <dbReference type="Proteomes" id="UP001627154"/>
    </source>
</evidence>
<comment type="caution">
    <text evidence="1">The sequence shown here is derived from an EMBL/GenBank/DDBJ whole genome shotgun (WGS) entry which is preliminary data.</text>
</comment>
<name>A0ABD2XGQ8_9HYME</name>
<sequence length="80" mass="9061">MHHSVQGRILKDRGTPPTSFCLGLRQVRACYRHHTPVPPPTTTTTTMMQQDRLLYNMPHIKGSSRSRSLATGTLYTYASF</sequence>
<evidence type="ECO:0000313" key="1">
    <source>
        <dbReference type="EMBL" id="KAL3404037.1"/>
    </source>
</evidence>
<dbReference type="AlphaFoldDB" id="A0ABD2XGQ8"/>
<gene>
    <name evidence="1" type="ORF">TKK_003420</name>
</gene>
<dbReference type="Proteomes" id="UP001627154">
    <property type="component" value="Unassembled WGS sequence"/>
</dbReference>
<proteinExistence type="predicted"/>